<dbReference type="GO" id="GO:0003677">
    <property type="term" value="F:DNA binding"/>
    <property type="evidence" value="ECO:0007669"/>
    <property type="project" value="UniProtKB-UniRule"/>
</dbReference>
<evidence type="ECO:0000256" key="5">
    <source>
        <dbReference type="PROSITE-ProRule" id="PRU01248"/>
    </source>
</evidence>
<protein>
    <submittedName>
        <fullName evidence="8">Integron integrase</fullName>
    </submittedName>
</protein>
<evidence type="ECO:0000256" key="2">
    <source>
        <dbReference type="ARBA" id="ARBA00022908"/>
    </source>
</evidence>
<comment type="caution">
    <text evidence="8">The sequence shown here is derived from an EMBL/GenBank/DDBJ whole genome shotgun (WGS) entry which is preliminary data.</text>
</comment>
<keyword evidence="2" id="KW-0229">DNA integration</keyword>
<feature type="domain" description="Core-binding (CB)" evidence="7">
    <location>
        <begin position="15"/>
        <end position="98"/>
    </location>
</feature>
<dbReference type="SUPFAM" id="SSF56349">
    <property type="entry name" value="DNA breaking-rejoining enzymes"/>
    <property type="match status" value="1"/>
</dbReference>
<dbReference type="PROSITE" id="PS51898">
    <property type="entry name" value="TYR_RECOMBINASE"/>
    <property type="match status" value="1"/>
</dbReference>
<feature type="domain" description="Tyr recombinase" evidence="6">
    <location>
        <begin position="116"/>
        <end position="329"/>
    </location>
</feature>
<dbReference type="InterPro" id="IPR004107">
    <property type="entry name" value="Integrase_SAM-like_N"/>
</dbReference>
<evidence type="ECO:0000259" key="6">
    <source>
        <dbReference type="PROSITE" id="PS51898"/>
    </source>
</evidence>
<dbReference type="RefSeq" id="WP_144309962.1">
    <property type="nucleotide sequence ID" value="NZ_VMNK01000011.1"/>
</dbReference>
<dbReference type="Proteomes" id="UP000319502">
    <property type="component" value="Unassembled WGS sequence"/>
</dbReference>
<keyword evidence="4" id="KW-0233">DNA recombination</keyword>
<dbReference type="Gene3D" id="1.10.443.10">
    <property type="entry name" value="Intergrase catalytic core"/>
    <property type="match status" value="1"/>
</dbReference>
<evidence type="ECO:0000256" key="1">
    <source>
        <dbReference type="ARBA" id="ARBA00008857"/>
    </source>
</evidence>
<keyword evidence="3 5" id="KW-0238">DNA-binding</keyword>
<evidence type="ECO:0000256" key="3">
    <source>
        <dbReference type="ARBA" id="ARBA00023125"/>
    </source>
</evidence>
<dbReference type="InterPro" id="IPR002104">
    <property type="entry name" value="Integrase_catalytic"/>
</dbReference>
<evidence type="ECO:0000259" key="7">
    <source>
        <dbReference type="PROSITE" id="PS51900"/>
    </source>
</evidence>
<dbReference type="PANTHER" id="PTHR30349:SF64">
    <property type="entry name" value="PROPHAGE INTEGRASE INTD-RELATED"/>
    <property type="match status" value="1"/>
</dbReference>
<dbReference type="PANTHER" id="PTHR30349">
    <property type="entry name" value="PHAGE INTEGRASE-RELATED"/>
    <property type="match status" value="1"/>
</dbReference>
<dbReference type="EMBL" id="VMNK01000011">
    <property type="protein sequence ID" value="TVO55354.1"/>
    <property type="molecule type" value="Genomic_DNA"/>
</dbReference>
<dbReference type="NCBIfam" id="TIGR02249">
    <property type="entry name" value="integrase_gron"/>
    <property type="match status" value="1"/>
</dbReference>
<reference evidence="8 9" key="1">
    <citation type="submission" date="2019-07" db="EMBL/GenBank/DDBJ databases">
        <title>The pathways for chlorine oxyanion respiration interact through the shared metabolite chlorate.</title>
        <authorList>
            <person name="Barnum T.P."/>
            <person name="Cheng Y."/>
            <person name="Hill K.A."/>
            <person name="Lucas L.N."/>
            <person name="Carlson H.K."/>
            <person name="Coates J.D."/>
        </authorList>
    </citation>
    <scope>NUCLEOTIDE SEQUENCE [LARGE SCALE GENOMIC DNA]</scope>
    <source>
        <strain evidence="8 9">SFB-3</strain>
    </source>
</reference>
<dbReference type="InterPro" id="IPR011010">
    <property type="entry name" value="DNA_brk_join_enz"/>
</dbReference>
<name>A0A557QR17_9RHOO</name>
<dbReference type="InterPro" id="IPR010998">
    <property type="entry name" value="Integrase_recombinase_N"/>
</dbReference>
<dbReference type="InterPro" id="IPR050090">
    <property type="entry name" value="Tyrosine_recombinase_XerCD"/>
</dbReference>
<dbReference type="InterPro" id="IPR011946">
    <property type="entry name" value="Integrase_integron-type"/>
</dbReference>
<dbReference type="GO" id="GO:0006310">
    <property type="term" value="P:DNA recombination"/>
    <property type="evidence" value="ECO:0007669"/>
    <property type="project" value="UniProtKB-KW"/>
</dbReference>
<gene>
    <name evidence="8" type="ORF">FHP91_12820</name>
</gene>
<dbReference type="InterPro" id="IPR013762">
    <property type="entry name" value="Integrase-like_cat_sf"/>
</dbReference>
<dbReference type="Pfam" id="PF00589">
    <property type="entry name" value="Phage_integrase"/>
    <property type="match status" value="1"/>
</dbReference>
<keyword evidence="9" id="KW-1185">Reference proteome</keyword>
<proteinExistence type="inferred from homology"/>
<organism evidence="8 9">
    <name type="scientific">Denitromonas halophila</name>
    <dbReference type="NCBI Taxonomy" id="1629404"/>
    <lineage>
        <taxon>Bacteria</taxon>
        <taxon>Pseudomonadati</taxon>
        <taxon>Pseudomonadota</taxon>
        <taxon>Betaproteobacteria</taxon>
        <taxon>Rhodocyclales</taxon>
        <taxon>Zoogloeaceae</taxon>
        <taxon>Denitromonas</taxon>
    </lineage>
</organism>
<dbReference type="PROSITE" id="PS51900">
    <property type="entry name" value="CB"/>
    <property type="match status" value="1"/>
</dbReference>
<dbReference type="InterPro" id="IPR044068">
    <property type="entry name" value="CB"/>
</dbReference>
<accession>A0A557QR17</accession>
<dbReference type="GO" id="GO:0015074">
    <property type="term" value="P:DNA integration"/>
    <property type="evidence" value="ECO:0007669"/>
    <property type="project" value="UniProtKB-KW"/>
</dbReference>
<comment type="similarity">
    <text evidence="1">Belongs to the 'phage' integrase family.</text>
</comment>
<dbReference type="Pfam" id="PF13495">
    <property type="entry name" value="Phage_int_SAM_4"/>
    <property type="match status" value="1"/>
</dbReference>
<evidence type="ECO:0000313" key="8">
    <source>
        <dbReference type="EMBL" id="TVO55354.1"/>
    </source>
</evidence>
<evidence type="ECO:0000256" key="4">
    <source>
        <dbReference type="ARBA" id="ARBA00023172"/>
    </source>
</evidence>
<dbReference type="OrthoDB" id="9801717at2"/>
<evidence type="ECO:0000313" key="9">
    <source>
        <dbReference type="Proteomes" id="UP000319502"/>
    </source>
</evidence>
<sequence length="336" mass="38160">MLEAAQQNATPHSQAQPPRLMDRVRECLQVNHYALSTERTYCHWIKRYIIHHGKRHPSEMGAAEVEQFLTHLATADNVSAKTQNQAMHAVLYLYKRVLGVDLPWLDGITRARESKRIPVVLTIRETQALLRHTHGTAGTIIKLLYGTGMRLTEGLRLRIKDLDIERREIIVRAGKGDKDRVTMIPASLIDELHDHIAARRVMHDTDLATGHADVELPFAIERKYPQAGKQWAWQYIFAAPTYSADPRTGVYRRHHVGEWVIQRAVKAAARKAGICKLVHPHTLRHSFATHLLEQGADIRTVQELLGHSDVKTTMIYTHVLNRGGRGTVSPLDRIMS</sequence>
<dbReference type="Gene3D" id="1.10.150.130">
    <property type="match status" value="1"/>
</dbReference>
<dbReference type="AlphaFoldDB" id="A0A557QR17"/>